<reference evidence="2 3" key="1">
    <citation type="submission" date="2022-03" db="EMBL/GenBank/DDBJ databases">
        <authorList>
            <person name="Macdonald S."/>
            <person name="Ahmed S."/>
            <person name="Newling K."/>
        </authorList>
    </citation>
    <scope>NUCLEOTIDE SEQUENCE [LARGE SCALE GENOMIC DNA]</scope>
</reference>
<dbReference type="InterPro" id="IPR036318">
    <property type="entry name" value="FAD-bd_PCMH-like_sf"/>
</dbReference>
<dbReference type="EMBL" id="CAKOAT010057377">
    <property type="protein sequence ID" value="CAH8302792.1"/>
    <property type="molecule type" value="Genomic_DNA"/>
</dbReference>
<dbReference type="AlphaFoldDB" id="A0ABC8IVC5"/>
<dbReference type="Proteomes" id="UP001642260">
    <property type="component" value="Unassembled WGS sequence"/>
</dbReference>
<keyword evidence="3" id="KW-1185">Reference proteome</keyword>
<dbReference type="InterPro" id="IPR016167">
    <property type="entry name" value="FAD-bd_PCMH_sub1"/>
</dbReference>
<dbReference type="PANTHER" id="PTHR32448">
    <property type="entry name" value="OS08G0158400 PROTEIN"/>
    <property type="match status" value="1"/>
</dbReference>
<protein>
    <submittedName>
        <fullName evidence="2">Uncharacterized protein</fullName>
    </submittedName>
</protein>
<evidence type="ECO:0000313" key="3">
    <source>
        <dbReference type="Proteomes" id="UP001642260"/>
    </source>
</evidence>
<proteinExistence type="predicted"/>
<name>A0ABC8IVC5_ERUVS</name>
<organism evidence="2 3">
    <name type="scientific">Eruca vesicaria subsp. sativa</name>
    <name type="common">Garden rocket</name>
    <name type="synonym">Eruca sativa</name>
    <dbReference type="NCBI Taxonomy" id="29727"/>
    <lineage>
        <taxon>Eukaryota</taxon>
        <taxon>Viridiplantae</taxon>
        <taxon>Streptophyta</taxon>
        <taxon>Embryophyta</taxon>
        <taxon>Tracheophyta</taxon>
        <taxon>Spermatophyta</taxon>
        <taxon>Magnoliopsida</taxon>
        <taxon>eudicotyledons</taxon>
        <taxon>Gunneridae</taxon>
        <taxon>Pentapetalae</taxon>
        <taxon>rosids</taxon>
        <taxon>malvids</taxon>
        <taxon>Brassicales</taxon>
        <taxon>Brassicaceae</taxon>
        <taxon>Brassiceae</taxon>
        <taxon>Eruca</taxon>
    </lineage>
</organism>
<keyword evidence="1" id="KW-0472">Membrane</keyword>
<evidence type="ECO:0000313" key="2">
    <source>
        <dbReference type="EMBL" id="CAH8302792.1"/>
    </source>
</evidence>
<keyword evidence="1" id="KW-1133">Transmembrane helix</keyword>
<feature type="transmembrane region" description="Helical" evidence="1">
    <location>
        <begin position="78"/>
        <end position="99"/>
    </location>
</feature>
<dbReference type="SUPFAM" id="SSF56176">
    <property type="entry name" value="FAD-binding/transporter-associated domain-like"/>
    <property type="match status" value="1"/>
</dbReference>
<sequence length="134" mass="15530">MRAVRNLRFASAYTRKPEAIVAALNETNIRATISCSKLLNLELRVRSGGHDYKGFSDTYLVPFVILDMYNFNKIERTLPFYTFISLLIPFIDVLLLIFLPSTSQSSSPYSYHRCPSQGHLRQQFHQQTMAQHER</sequence>
<comment type="caution">
    <text evidence="2">The sequence shown here is derived from an EMBL/GenBank/DDBJ whole genome shotgun (WGS) entry which is preliminary data.</text>
</comment>
<dbReference type="Gene3D" id="3.30.43.10">
    <property type="entry name" value="Uridine Diphospho-n-acetylenolpyruvylglucosamine Reductase, domain 2"/>
    <property type="match status" value="1"/>
</dbReference>
<evidence type="ECO:0000256" key="1">
    <source>
        <dbReference type="SAM" id="Phobius"/>
    </source>
</evidence>
<gene>
    <name evidence="2" type="ORF">ERUC_LOCUS3273</name>
</gene>
<keyword evidence="1" id="KW-0812">Transmembrane</keyword>
<accession>A0ABC8IVC5</accession>